<protein>
    <submittedName>
        <fullName evidence="1">Uncharacterized protein</fullName>
    </submittedName>
</protein>
<name>X0YJV7_9ZZZZ</name>
<gene>
    <name evidence="1" type="ORF">S01H1_76885</name>
</gene>
<dbReference type="EMBL" id="BARS01051644">
    <property type="protein sequence ID" value="GAG47377.1"/>
    <property type="molecule type" value="Genomic_DNA"/>
</dbReference>
<comment type="caution">
    <text evidence="1">The sequence shown here is derived from an EMBL/GenBank/DDBJ whole genome shotgun (WGS) entry which is preliminary data.</text>
</comment>
<sequence length="78" mass="8664">MASRDGATRAGELKARLAEHPIRPLEISDLLDGSTHDERVDAVRSLGRSEQLRLYEAVDGFRPVRLEHLVPPSVEGFT</sequence>
<organism evidence="1">
    <name type="scientific">marine sediment metagenome</name>
    <dbReference type="NCBI Taxonomy" id="412755"/>
    <lineage>
        <taxon>unclassified sequences</taxon>
        <taxon>metagenomes</taxon>
        <taxon>ecological metagenomes</taxon>
    </lineage>
</organism>
<accession>X0YJV7</accession>
<evidence type="ECO:0000313" key="1">
    <source>
        <dbReference type="EMBL" id="GAG47377.1"/>
    </source>
</evidence>
<feature type="non-terminal residue" evidence="1">
    <location>
        <position position="78"/>
    </location>
</feature>
<proteinExistence type="predicted"/>
<reference evidence="1" key="1">
    <citation type="journal article" date="2014" name="Front. Microbiol.">
        <title>High frequency of phylogenetically diverse reductive dehalogenase-homologous genes in deep subseafloor sedimentary metagenomes.</title>
        <authorList>
            <person name="Kawai M."/>
            <person name="Futagami T."/>
            <person name="Toyoda A."/>
            <person name="Takaki Y."/>
            <person name="Nishi S."/>
            <person name="Hori S."/>
            <person name="Arai W."/>
            <person name="Tsubouchi T."/>
            <person name="Morono Y."/>
            <person name="Uchiyama I."/>
            <person name="Ito T."/>
            <person name="Fujiyama A."/>
            <person name="Inagaki F."/>
            <person name="Takami H."/>
        </authorList>
    </citation>
    <scope>NUCLEOTIDE SEQUENCE</scope>
    <source>
        <strain evidence="1">Expedition CK06-06</strain>
    </source>
</reference>
<dbReference type="AlphaFoldDB" id="X0YJV7"/>